<dbReference type="Proteomes" id="UP000284119">
    <property type="component" value="Unassembled WGS sequence"/>
</dbReference>
<name>A0ABX9P1J9_9GAMM</name>
<accession>A0ABX9P1J9</accession>
<evidence type="ECO:0000256" key="1">
    <source>
        <dbReference type="SAM" id="MobiDB-lite"/>
    </source>
</evidence>
<evidence type="ECO:0000313" key="2">
    <source>
        <dbReference type="EMBL" id="RJT14316.1"/>
    </source>
</evidence>
<comment type="caution">
    <text evidence="2">The sequence shown here is derived from an EMBL/GenBank/DDBJ whole genome shotgun (WGS) entry which is preliminary data.</text>
</comment>
<reference evidence="2 3" key="1">
    <citation type="submission" date="2018-09" db="EMBL/GenBank/DDBJ databases">
        <authorList>
            <person name="Le Fleche-Mateos A."/>
        </authorList>
    </citation>
    <scope>NUCLEOTIDE SEQUENCE [LARGE SCALE GENOMIC DNA]</scope>
    <source>
        <strain evidence="2 3">DSM 30078</strain>
    </source>
</reference>
<evidence type="ECO:0000313" key="3">
    <source>
        <dbReference type="Proteomes" id="UP000284119"/>
    </source>
</evidence>
<feature type="region of interest" description="Disordered" evidence="1">
    <location>
        <begin position="1"/>
        <end position="48"/>
    </location>
</feature>
<keyword evidence="3" id="KW-1185">Reference proteome</keyword>
<protein>
    <submittedName>
        <fullName evidence="2">Uncharacterized protein</fullName>
    </submittedName>
</protein>
<dbReference type="EMBL" id="RAHG01000003">
    <property type="protein sequence ID" value="RJT14316.1"/>
    <property type="molecule type" value="Genomic_DNA"/>
</dbReference>
<sequence length="61" mass="6541">MALLTRGRKHSFGRDENSVILTPDLPSSLQGKSQEEEEGGEPAAQPAKSKVIGMIATLLIH</sequence>
<gene>
    <name evidence="2" type="ORF">D5396_10125</name>
</gene>
<feature type="compositionally biased region" description="Basic residues" evidence="1">
    <location>
        <begin position="1"/>
        <end position="11"/>
    </location>
</feature>
<organism evidence="2 3">
    <name type="scientific">Rahnella inusitata</name>
    <dbReference type="NCBI Taxonomy" id="58169"/>
    <lineage>
        <taxon>Bacteria</taxon>
        <taxon>Pseudomonadati</taxon>
        <taxon>Pseudomonadota</taxon>
        <taxon>Gammaproteobacteria</taxon>
        <taxon>Enterobacterales</taxon>
        <taxon>Yersiniaceae</taxon>
        <taxon>Rahnella</taxon>
    </lineage>
</organism>
<proteinExistence type="predicted"/>